<dbReference type="GO" id="GO:0004519">
    <property type="term" value="F:endonuclease activity"/>
    <property type="evidence" value="ECO:0007669"/>
    <property type="project" value="UniProtKB-KW"/>
</dbReference>
<dbReference type="PANTHER" id="PTHR43581">
    <property type="entry name" value="ATP/GTP PHOSPHATASE"/>
    <property type="match status" value="1"/>
</dbReference>
<keyword evidence="1" id="KW-0175">Coiled coil</keyword>
<dbReference type="KEGG" id="fbr:FBFL15_2691"/>
<reference evidence="4 5" key="1">
    <citation type="journal article" date="2011" name="Appl. Environ. Microbiol.">
        <title>Complete genome sequence of the fish pathogen Flavobacterium branchiophilum.</title>
        <authorList>
            <consortium name="1:IP"/>
            <consortium name="Microbial Evolutionary Genomics,F-75015 Paris"/>
            <consortium name="France 2:CNRS"/>
            <consortium name="URA2171"/>
            <consortium name="F-75015 Paris,France 3:Unite de Virologie et Immunologie Mol."/>
            <consortium name="INRA,78352 Jouy en Josas Cedex"/>
            <consortium name="France. 4:Unite de Mathemathique"/>
            <consortium name="Informatique et Genome,INRA"/>
            <consortium name="78352 Jouy en Josas Cedex"/>
            <consortium name="France. 5:CEA/Genoscope"/>
            <consortium name="Evry"/>
            <consortium name="France"/>
            <person name="Touchon M."/>
            <person name="Barbier P."/>
            <person name="Bernardet J.F."/>
            <person name="Loux V."/>
            <person name="Vacherie B."/>
            <person name="Barbe V."/>
            <person name="Rocha E.P."/>
            <person name="Duchaud E."/>
        </authorList>
    </citation>
    <scope>NUCLEOTIDE SEQUENCE [LARGE SCALE GENOMIC DNA]</scope>
    <source>
        <strain evidence="4 5">FL-15</strain>
    </source>
</reference>
<evidence type="ECO:0000259" key="3">
    <source>
        <dbReference type="Pfam" id="PF20469"/>
    </source>
</evidence>
<evidence type="ECO:0000313" key="4">
    <source>
        <dbReference type="EMBL" id="CCB70681.1"/>
    </source>
</evidence>
<evidence type="ECO:0000256" key="1">
    <source>
        <dbReference type="SAM" id="Coils"/>
    </source>
</evidence>
<evidence type="ECO:0000259" key="2">
    <source>
        <dbReference type="Pfam" id="PF13175"/>
    </source>
</evidence>
<dbReference type="AlphaFoldDB" id="G2Z4W9"/>
<dbReference type="InterPro" id="IPR027417">
    <property type="entry name" value="P-loop_NTPase"/>
</dbReference>
<dbReference type="Proteomes" id="UP000009186">
    <property type="component" value="Chromosome"/>
</dbReference>
<keyword evidence="4" id="KW-0378">Hydrolase</keyword>
<organism evidence="4 5">
    <name type="scientific">Flavobacterium branchiophilum (strain FL-15)</name>
    <dbReference type="NCBI Taxonomy" id="1034807"/>
    <lineage>
        <taxon>Bacteria</taxon>
        <taxon>Pseudomonadati</taxon>
        <taxon>Bacteroidota</taxon>
        <taxon>Flavobacteriia</taxon>
        <taxon>Flavobacteriales</taxon>
        <taxon>Flavobacteriaceae</taxon>
        <taxon>Flavobacterium</taxon>
    </lineage>
</organism>
<dbReference type="InterPro" id="IPR051396">
    <property type="entry name" value="Bact_Antivir_Def_Nuclease"/>
</dbReference>
<dbReference type="Pfam" id="PF13175">
    <property type="entry name" value="AAA_15"/>
    <property type="match status" value="1"/>
</dbReference>
<keyword evidence="4" id="KW-0540">Nuclease</keyword>
<dbReference type="CDD" id="cd01026">
    <property type="entry name" value="TOPRIM_OLD"/>
    <property type="match status" value="1"/>
</dbReference>
<dbReference type="CDD" id="cd00267">
    <property type="entry name" value="ABC_ATPase"/>
    <property type="match status" value="1"/>
</dbReference>
<protein>
    <submittedName>
        <fullName evidence="4">Predicted ATP-dependent endonuclease of the OLD family</fullName>
    </submittedName>
</protein>
<dbReference type="STRING" id="1034807.FBFL15_2691"/>
<dbReference type="InterPro" id="IPR041685">
    <property type="entry name" value="AAA_GajA/Old/RecF-like"/>
</dbReference>
<dbReference type="RefSeq" id="WP_014085133.1">
    <property type="nucleotide sequence ID" value="NC_016001.1"/>
</dbReference>
<dbReference type="eggNOG" id="COG3593">
    <property type="taxonomic scope" value="Bacteria"/>
</dbReference>
<sequence>MGILIDSVRILNYRAIKNLEVNLSKLTLLVGANNAGKTSFLKALNLALGIDRKTVNREDVHEDGTLDVYKKEIIIDIRIIAVDDTGIRIQDFDENWAESDRISGNIKTDAADYQFLGIRTKYKFDNLSQTFKQESYTLKQWLPFENWTLETNEDKKFQKPDTIPLIFVDAQRDIQADLKDRSSFLGKMTNKPDIKQDDIEPIEKQINTLNESIISKSSNLKTLKEKLKELNKTVLSATDEGVEIAPINKKISDIGRNLNINFNDSGTQSFPLEYHGMGTRSWASLLTLNAFISWQEEINNPYFPILALEEPEAHLHPNAQRQLYHQLKEITGQKIISTHSPFVAAQCDLMDLRHFYKDSDGLKVGQLEFSEPYEKRIAELQDQLKDPLTDSKIKQAINEEKQQLLIEKRGKINNEEKRKIERNIFNTRGEALFSKALVFFEGETEEQALPILFKEKFGCYPFEIGINFIGVGGKDNYKPFIIFAKFLNIKWYILSDGDNTTEVDVKRQITESFGSNYFEALFTLDELDFELYVLKYGYSNEIIAEINQHETKADFLSEYIQNHNYQPKGKDVEGKDIPRNYTSDADGGRSRALLDALHSNKTKYAPLIAQAILKKKDGNGKTIFPPKIDELFKKIASDLKIDLP</sequence>
<gene>
    <name evidence="4" type="ordered locus">FBFL15_2691</name>
</gene>
<dbReference type="eggNOG" id="COG1106">
    <property type="taxonomic scope" value="Bacteria"/>
</dbReference>
<proteinExistence type="predicted"/>
<feature type="domain" description="Endonuclease GajA/Old nuclease/RecF-like AAA" evidence="2">
    <location>
        <begin position="5"/>
        <end position="344"/>
    </location>
</feature>
<dbReference type="HOGENOM" id="CLU_028724_0_0_10"/>
<feature type="domain" description="OLD protein-like TOPRIM" evidence="3">
    <location>
        <begin position="432"/>
        <end position="498"/>
    </location>
</feature>
<dbReference type="SUPFAM" id="SSF52540">
    <property type="entry name" value="P-loop containing nucleoside triphosphate hydrolases"/>
    <property type="match status" value="1"/>
</dbReference>
<keyword evidence="4" id="KW-0255">Endonuclease</keyword>
<dbReference type="Gene3D" id="3.40.50.300">
    <property type="entry name" value="P-loop containing nucleotide triphosphate hydrolases"/>
    <property type="match status" value="1"/>
</dbReference>
<dbReference type="InterPro" id="IPR034139">
    <property type="entry name" value="TOPRIM_OLD"/>
</dbReference>
<evidence type="ECO:0000313" key="5">
    <source>
        <dbReference type="Proteomes" id="UP000009186"/>
    </source>
</evidence>
<dbReference type="Pfam" id="PF20469">
    <property type="entry name" value="OLD-like_TOPRIM"/>
    <property type="match status" value="1"/>
</dbReference>
<dbReference type="EMBL" id="FQ859183">
    <property type="protein sequence ID" value="CCB70681.1"/>
    <property type="molecule type" value="Genomic_DNA"/>
</dbReference>
<accession>G2Z4W9</accession>
<feature type="coiled-coil region" evidence="1">
    <location>
        <begin position="213"/>
        <end position="240"/>
    </location>
</feature>
<dbReference type="PANTHER" id="PTHR43581:SF4">
    <property type="entry name" value="ATP_GTP PHOSPHATASE"/>
    <property type="match status" value="1"/>
</dbReference>
<name>G2Z4W9_FLABF</name>
<keyword evidence="5" id="KW-1185">Reference proteome</keyword>